<keyword evidence="4" id="KW-0276">Fatty acid metabolism</keyword>
<evidence type="ECO:0000256" key="6">
    <source>
        <dbReference type="ARBA" id="ARBA00023002"/>
    </source>
</evidence>
<sequence length="394" mass="44413">MAMHWQRLADGFLAFSWWQLFLVGAITTHATIVAVTVYLHRCQTHRALSLGPAVSHAFRFWLWLTTGMVTREWVAVHRCHHAHCETAKDPHSPVVAGINQVLWRGAELYQAAASRPALVDRYGAGAPDDWIERRVYSRYTWQGVGLLLAIELFLFGARGLTLWACQMMWIPFLAAGVINGVGHYAGYRNYDCKEAATNIVPFGLLIGGEELHNNHHTFPTSAKFSVRWFELDIGWAYIRVLQWLRLARVREAPHPLTPRPGQLAPTPATLRQVLGNRAELVRELTLLTLAVYRTERAMLLKQFPRPMLAQARHLLRRTPCRLSSLQRTALGLVLAHSGPLDAMQAARDTLEVLWRRSAASPEQLLASLQAWCVKAEQTGPAGLRRFARQVASYG</sequence>
<dbReference type="EMBL" id="WKJJ01000008">
    <property type="protein sequence ID" value="MRV72835.1"/>
    <property type="molecule type" value="Genomic_DNA"/>
</dbReference>
<dbReference type="PANTHER" id="PTHR11351:SF33">
    <property type="entry name" value="DELTA-9 FATTY ACID DESATURASE, DESA"/>
    <property type="match status" value="1"/>
</dbReference>
<organism evidence="12 13">
    <name type="scientific">Pseudoduganella rivuli</name>
    <dbReference type="NCBI Taxonomy" id="2666085"/>
    <lineage>
        <taxon>Bacteria</taxon>
        <taxon>Pseudomonadati</taxon>
        <taxon>Pseudomonadota</taxon>
        <taxon>Betaproteobacteria</taxon>
        <taxon>Burkholderiales</taxon>
        <taxon>Oxalobacteraceae</taxon>
        <taxon>Telluria group</taxon>
        <taxon>Pseudoduganella</taxon>
    </lineage>
</organism>
<evidence type="ECO:0000256" key="4">
    <source>
        <dbReference type="ARBA" id="ARBA00022832"/>
    </source>
</evidence>
<dbReference type="GO" id="GO:0016717">
    <property type="term" value="F:oxidoreductase activity, acting on paired donors, with oxidation of a pair of donors resulting in the reduction of molecular oxygen to two molecules of water"/>
    <property type="evidence" value="ECO:0007669"/>
    <property type="project" value="InterPro"/>
</dbReference>
<evidence type="ECO:0000259" key="11">
    <source>
        <dbReference type="Pfam" id="PF00487"/>
    </source>
</evidence>
<evidence type="ECO:0000256" key="2">
    <source>
        <dbReference type="ARBA" id="ARBA00008749"/>
    </source>
</evidence>
<accession>A0A7X2IMZ2</accession>
<evidence type="ECO:0000256" key="8">
    <source>
        <dbReference type="ARBA" id="ARBA00023098"/>
    </source>
</evidence>
<keyword evidence="5 10" id="KW-1133">Transmembrane helix</keyword>
<proteinExistence type="inferred from homology"/>
<dbReference type="RefSeq" id="WP_154374813.1">
    <property type="nucleotide sequence ID" value="NZ_WKJJ01000008.1"/>
</dbReference>
<evidence type="ECO:0000256" key="10">
    <source>
        <dbReference type="SAM" id="Phobius"/>
    </source>
</evidence>
<feature type="domain" description="Fatty acid desaturase" evidence="11">
    <location>
        <begin position="17"/>
        <end position="239"/>
    </location>
</feature>
<evidence type="ECO:0000256" key="5">
    <source>
        <dbReference type="ARBA" id="ARBA00022989"/>
    </source>
</evidence>
<feature type="transmembrane region" description="Helical" evidence="10">
    <location>
        <begin position="139"/>
        <end position="157"/>
    </location>
</feature>
<protein>
    <submittedName>
        <fullName evidence="12">Acyl-CoA desaturase</fullName>
    </submittedName>
</protein>
<dbReference type="CDD" id="cd03505">
    <property type="entry name" value="Delta9-FADS-like"/>
    <property type="match status" value="1"/>
</dbReference>
<gene>
    <name evidence="12" type="ORF">GJ700_14080</name>
</gene>
<keyword evidence="7" id="KW-0408">Iron</keyword>
<dbReference type="InterPro" id="IPR015876">
    <property type="entry name" value="Acyl-CoA_DS"/>
</dbReference>
<evidence type="ECO:0000256" key="9">
    <source>
        <dbReference type="ARBA" id="ARBA00023136"/>
    </source>
</evidence>
<dbReference type="PANTHER" id="PTHR11351">
    <property type="entry name" value="ACYL-COA DESATURASE"/>
    <property type="match status" value="1"/>
</dbReference>
<keyword evidence="8" id="KW-0443">Lipid metabolism</keyword>
<dbReference type="Pfam" id="PF00487">
    <property type="entry name" value="FA_desaturase"/>
    <property type="match status" value="1"/>
</dbReference>
<reference evidence="12 13" key="1">
    <citation type="submission" date="2019-11" db="EMBL/GenBank/DDBJ databases">
        <title>Novel species isolated from a subtropical stream in China.</title>
        <authorList>
            <person name="Lu H."/>
        </authorList>
    </citation>
    <scope>NUCLEOTIDE SEQUENCE [LARGE SCALE GENOMIC DNA]</scope>
    <source>
        <strain evidence="12 13">FT92W</strain>
    </source>
</reference>
<dbReference type="AlphaFoldDB" id="A0A7X2IMZ2"/>
<evidence type="ECO:0000313" key="12">
    <source>
        <dbReference type="EMBL" id="MRV72835.1"/>
    </source>
</evidence>
<dbReference type="GO" id="GO:0006631">
    <property type="term" value="P:fatty acid metabolic process"/>
    <property type="evidence" value="ECO:0007669"/>
    <property type="project" value="UniProtKB-KW"/>
</dbReference>
<dbReference type="InterPro" id="IPR005804">
    <property type="entry name" value="FA_desaturase_dom"/>
</dbReference>
<keyword evidence="9 10" id="KW-0472">Membrane</keyword>
<name>A0A7X2IMZ2_9BURK</name>
<comment type="subcellular location">
    <subcellularLocation>
        <location evidence="1">Membrane</location>
        <topology evidence="1">Multi-pass membrane protein</topology>
    </subcellularLocation>
</comment>
<comment type="caution">
    <text evidence="12">The sequence shown here is derived from an EMBL/GenBank/DDBJ whole genome shotgun (WGS) entry which is preliminary data.</text>
</comment>
<evidence type="ECO:0000256" key="3">
    <source>
        <dbReference type="ARBA" id="ARBA00022692"/>
    </source>
</evidence>
<keyword evidence="3 10" id="KW-0812">Transmembrane</keyword>
<evidence type="ECO:0000313" key="13">
    <source>
        <dbReference type="Proteomes" id="UP000446768"/>
    </source>
</evidence>
<keyword evidence="6" id="KW-0560">Oxidoreductase</keyword>
<dbReference type="GO" id="GO:0016020">
    <property type="term" value="C:membrane"/>
    <property type="evidence" value="ECO:0007669"/>
    <property type="project" value="UniProtKB-SubCell"/>
</dbReference>
<feature type="transmembrane region" description="Helical" evidence="10">
    <location>
        <begin position="20"/>
        <end position="39"/>
    </location>
</feature>
<comment type="similarity">
    <text evidence="2">Belongs to the fatty acid desaturase type 2 family.</text>
</comment>
<evidence type="ECO:0000256" key="1">
    <source>
        <dbReference type="ARBA" id="ARBA00004141"/>
    </source>
</evidence>
<keyword evidence="13" id="KW-1185">Reference proteome</keyword>
<evidence type="ECO:0000256" key="7">
    <source>
        <dbReference type="ARBA" id="ARBA00023004"/>
    </source>
</evidence>
<dbReference type="Proteomes" id="UP000446768">
    <property type="component" value="Unassembled WGS sequence"/>
</dbReference>